<keyword evidence="1" id="KW-1133">Transmembrane helix</keyword>
<organism evidence="2 3">
    <name type="scientific">Gracilibacillus salitolerans</name>
    <dbReference type="NCBI Taxonomy" id="2663022"/>
    <lineage>
        <taxon>Bacteria</taxon>
        <taxon>Bacillati</taxon>
        <taxon>Bacillota</taxon>
        <taxon>Bacilli</taxon>
        <taxon>Bacillales</taxon>
        <taxon>Bacillaceae</taxon>
        <taxon>Gracilibacillus</taxon>
    </lineage>
</organism>
<proteinExistence type="predicted"/>
<dbReference type="RefSeq" id="WP_100360979.1">
    <property type="nucleotide sequence ID" value="NZ_CP045915.1"/>
</dbReference>
<dbReference type="Pfam" id="PF04854">
    <property type="entry name" value="DUF624"/>
    <property type="match status" value="1"/>
</dbReference>
<feature type="transmembrane region" description="Helical" evidence="1">
    <location>
        <begin position="20"/>
        <end position="45"/>
    </location>
</feature>
<evidence type="ECO:0000313" key="2">
    <source>
        <dbReference type="EMBL" id="QGH34171.1"/>
    </source>
</evidence>
<accession>A0A5Q2TJ70</accession>
<sequence>MSALNKAFEWITKVAYLNLLWIGFTLSGLILLGLFPSTAATFAVVRKWVSGNTDIPLFKTFWKAFRESIVQANILGYIAVAAGYILYLDFLFITLVENDYVMLLTIPFLFVSILFILTSFYLFPVYVHYDMKVLQVIKSAFFIMVLNPLPTLVMVMGVFGITYGLWNLQGLALFFSMSLLALGLTMPAHKAFSKIQKKKAYLSKQKLMED</sequence>
<feature type="transmembrane region" description="Helical" evidence="1">
    <location>
        <begin position="74"/>
        <end position="95"/>
    </location>
</feature>
<feature type="transmembrane region" description="Helical" evidence="1">
    <location>
        <begin position="101"/>
        <end position="127"/>
    </location>
</feature>
<name>A0A5Q2TJ70_9BACI</name>
<keyword evidence="3" id="KW-1185">Reference proteome</keyword>
<feature type="transmembrane region" description="Helical" evidence="1">
    <location>
        <begin position="139"/>
        <end position="165"/>
    </location>
</feature>
<evidence type="ECO:0000313" key="3">
    <source>
        <dbReference type="Proteomes" id="UP000339690"/>
    </source>
</evidence>
<keyword evidence="1" id="KW-0812">Transmembrane</keyword>
<protein>
    <submittedName>
        <fullName evidence="2">DUF624 domain-containing protein</fullName>
    </submittedName>
</protein>
<dbReference type="KEGG" id="grc:GI584_09115"/>
<dbReference type="AlphaFoldDB" id="A0A5Q2TJ70"/>
<dbReference type="Proteomes" id="UP000339690">
    <property type="component" value="Chromosome"/>
</dbReference>
<evidence type="ECO:0000256" key="1">
    <source>
        <dbReference type="SAM" id="Phobius"/>
    </source>
</evidence>
<gene>
    <name evidence="2" type="ORF">GI584_09115</name>
</gene>
<keyword evidence="1" id="KW-0472">Membrane</keyword>
<dbReference type="EMBL" id="CP045915">
    <property type="protein sequence ID" value="QGH34171.1"/>
    <property type="molecule type" value="Genomic_DNA"/>
</dbReference>
<feature type="transmembrane region" description="Helical" evidence="1">
    <location>
        <begin position="171"/>
        <end position="189"/>
    </location>
</feature>
<dbReference type="InterPro" id="IPR006938">
    <property type="entry name" value="DUF624"/>
</dbReference>
<reference evidence="2 3" key="1">
    <citation type="submission" date="2019-11" db="EMBL/GenBank/DDBJ databases">
        <title>Gracilibacillus salitolerans sp. nov., a moderate halophile isolated from a saline soil in northwest China.</title>
        <authorList>
            <person name="Gan L."/>
        </authorList>
    </citation>
    <scope>NUCLEOTIDE SEQUENCE [LARGE SCALE GENOMIC DNA]</scope>
    <source>
        <strain evidence="2 3">SCU50</strain>
    </source>
</reference>